<dbReference type="GO" id="GO:0008474">
    <property type="term" value="F:palmitoyl-(protein) hydrolase activity"/>
    <property type="evidence" value="ECO:0007669"/>
    <property type="project" value="UniProtKB-EC"/>
</dbReference>
<keyword evidence="12" id="KW-1185">Reference proteome</keyword>
<keyword evidence="6" id="KW-0276">Fatty acid metabolism</keyword>
<name>A0A2J6QL83_9HELO</name>
<evidence type="ECO:0000259" key="10">
    <source>
        <dbReference type="Pfam" id="PF02230"/>
    </source>
</evidence>
<comment type="catalytic activity">
    <reaction evidence="9">
        <text>S-hexadecanoyl-L-cysteinyl-[protein] + H2O = L-cysteinyl-[protein] + hexadecanoate + H(+)</text>
        <dbReference type="Rhea" id="RHEA:19233"/>
        <dbReference type="Rhea" id="RHEA-COMP:10131"/>
        <dbReference type="Rhea" id="RHEA-COMP:11032"/>
        <dbReference type="ChEBI" id="CHEBI:7896"/>
        <dbReference type="ChEBI" id="CHEBI:15377"/>
        <dbReference type="ChEBI" id="CHEBI:15378"/>
        <dbReference type="ChEBI" id="CHEBI:29950"/>
        <dbReference type="ChEBI" id="CHEBI:74151"/>
        <dbReference type="EC" id="3.1.2.22"/>
    </reaction>
</comment>
<dbReference type="STRING" id="1745343.A0A2J6QL83"/>
<dbReference type="PANTHER" id="PTHR10655:SF17">
    <property type="entry name" value="LYSOPHOSPHOLIPASE-LIKE PROTEIN 1"/>
    <property type="match status" value="1"/>
</dbReference>
<dbReference type="GO" id="GO:0052689">
    <property type="term" value="F:carboxylic ester hydrolase activity"/>
    <property type="evidence" value="ECO:0007669"/>
    <property type="project" value="UniProtKB-KW"/>
</dbReference>
<dbReference type="Pfam" id="PF02230">
    <property type="entry name" value="Abhydrolase_2"/>
    <property type="match status" value="1"/>
</dbReference>
<evidence type="ECO:0000256" key="7">
    <source>
        <dbReference type="ARBA" id="ARBA00029392"/>
    </source>
</evidence>
<dbReference type="SUPFAM" id="SSF53474">
    <property type="entry name" value="alpha/beta-Hydrolases"/>
    <property type="match status" value="1"/>
</dbReference>
<evidence type="ECO:0000256" key="6">
    <source>
        <dbReference type="ARBA" id="ARBA00022832"/>
    </source>
</evidence>
<evidence type="ECO:0000313" key="11">
    <source>
        <dbReference type="EMBL" id="PMD27027.1"/>
    </source>
</evidence>
<accession>A0A2J6QL83</accession>
<evidence type="ECO:0000256" key="2">
    <source>
        <dbReference type="ARBA" id="ARBA00012423"/>
    </source>
</evidence>
<dbReference type="AlphaFoldDB" id="A0A2J6QL83"/>
<evidence type="ECO:0000256" key="3">
    <source>
        <dbReference type="ARBA" id="ARBA00014923"/>
    </source>
</evidence>
<organism evidence="11 12">
    <name type="scientific">Hyaloscypha hepaticicola</name>
    <dbReference type="NCBI Taxonomy" id="2082293"/>
    <lineage>
        <taxon>Eukaryota</taxon>
        <taxon>Fungi</taxon>
        <taxon>Dikarya</taxon>
        <taxon>Ascomycota</taxon>
        <taxon>Pezizomycotina</taxon>
        <taxon>Leotiomycetes</taxon>
        <taxon>Helotiales</taxon>
        <taxon>Hyaloscyphaceae</taxon>
        <taxon>Hyaloscypha</taxon>
    </lineage>
</organism>
<keyword evidence="4" id="KW-0719">Serine esterase</keyword>
<dbReference type="EMBL" id="KZ613466">
    <property type="protein sequence ID" value="PMD27027.1"/>
    <property type="molecule type" value="Genomic_DNA"/>
</dbReference>
<evidence type="ECO:0000256" key="5">
    <source>
        <dbReference type="ARBA" id="ARBA00022801"/>
    </source>
</evidence>
<protein>
    <recommendedName>
        <fullName evidence="3">Acyl-protein thioesterase 1</fullName>
        <ecNumber evidence="2">3.1.2.22</ecNumber>
    </recommendedName>
    <alternativeName>
        <fullName evidence="8">Palmitoyl-protein hydrolase</fullName>
    </alternativeName>
</protein>
<keyword evidence="6" id="KW-0443">Lipid metabolism</keyword>
<dbReference type="InterPro" id="IPR003140">
    <property type="entry name" value="PLipase/COase/thioEstase"/>
</dbReference>
<dbReference type="GO" id="GO:0005737">
    <property type="term" value="C:cytoplasm"/>
    <property type="evidence" value="ECO:0007669"/>
    <property type="project" value="TreeGrafter"/>
</dbReference>
<proteinExistence type="inferred from homology"/>
<comment type="function">
    <text evidence="7">Hydrolyzes fatty acids from S-acylated cysteine residues in proteins with a strong preference for palmitoylated G-alpha proteins over other acyl substrates. Mediates the deacylation of G-alpha proteins such as GPA1 in vivo, but has weak or no activity toward palmitoylated Ras proteins. Has weak lysophospholipase activity in vitro; however such activity may not exist in vivo.</text>
</comment>
<evidence type="ECO:0000256" key="1">
    <source>
        <dbReference type="ARBA" id="ARBA00006499"/>
    </source>
</evidence>
<sequence>MAIYFTLDHSKSFQGQAPWVQASPLKETSLPAPGKHTATIILLHGFANSGTAWEPIAKHLQTSLPHVKFILPNASIIKVHVLIAGAPGETQLPAIQSSWAGKDTPVNDVEGFKKATANLEKIIEEEAKLVAPGRVILRALWRKSVGTTDPSTLKKAIFWAHGKADYLPINWATQSIDYLVNPVGFKKISKNEAPTAGTITWSSYEELKHETNEEELEDIQKW</sequence>
<evidence type="ECO:0000313" key="12">
    <source>
        <dbReference type="Proteomes" id="UP000235672"/>
    </source>
</evidence>
<dbReference type="PANTHER" id="PTHR10655">
    <property type="entry name" value="LYSOPHOSPHOLIPASE-RELATED"/>
    <property type="match status" value="1"/>
</dbReference>
<reference evidence="11 12" key="1">
    <citation type="submission" date="2016-05" db="EMBL/GenBank/DDBJ databases">
        <title>A degradative enzymes factory behind the ericoid mycorrhizal symbiosis.</title>
        <authorList>
            <consortium name="DOE Joint Genome Institute"/>
            <person name="Martino E."/>
            <person name="Morin E."/>
            <person name="Grelet G."/>
            <person name="Kuo A."/>
            <person name="Kohler A."/>
            <person name="Daghino S."/>
            <person name="Barry K."/>
            <person name="Choi C."/>
            <person name="Cichocki N."/>
            <person name="Clum A."/>
            <person name="Copeland A."/>
            <person name="Hainaut M."/>
            <person name="Haridas S."/>
            <person name="Labutti K."/>
            <person name="Lindquist E."/>
            <person name="Lipzen A."/>
            <person name="Khouja H.-R."/>
            <person name="Murat C."/>
            <person name="Ohm R."/>
            <person name="Olson A."/>
            <person name="Spatafora J."/>
            <person name="Veneault-Fourrey C."/>
            <person name="Henrissat B."/>
            <person name="Grigoriev I."/>
            <person name="Martin F."/>
            <person name="Perotto S."/>
        </authorList>
    </citation>
    <scope>NUCLEOTIDE SEQUENCE [LARGE SCALE GENOMIC DNA]</scope>
    <source>
        <strain evidence="11 12">UAMH 7357</strain>
    </source>
</reference>
<dbReference type="GO" id="GO:0006631">
    <property type="term" value="P:fatty acid metabolic process"/>
    <property type="evidence" value="ECO:0007669"/>
    <property type="project" value="UniProtKB-KW"/>
</dbReference>
<evidence type="ECO:0000256" key="9">
    <source>
        <dbReference type="ARBA" id="ARBA00047337"/>
    </source>
</evidence>
<keyword evidence="5" id="KW-0378">Hydrolase</keyword>
<evidence type="ECO:0000256" key="4">
    <source>
        <dbReference type="ARBA" id="ARBA00022487"/>
    </source>
</evidence>
<feature type="domain" description="Phospholipase/carboxylesterase/thioesterase" evidence="10">
    <location>
        <begin position="34"/>
        <end position="129"/>
    </location>
</feature>
<dbReference type="InterPro" id="IPR050565">
    <property type="entry name" value="LYPA1-2/EST-like"/>
</dbReference>
<dbReference type="InterPro" id="IPR029058">
    <property type="entry name" value="AB_hydrolase_fold"/>
</dbReference>
<gene>
    <name evidence="11" type="ORF">NA56DRAFT_697177</name>
</gene>
<evidence type="ECO:0000256" key="8">
    <source>
        <dbReference type="ARBA" id="ARBA00031195"/>
    </source>
</evidence>
<dbReference type="EC" id="3.1.2.22" evidence="2"/>
<dbReference type="OrthoDB" id="2418081at2759"/>
<comment type="similarity">
    <text evidence="1">Belongs to the AB hydrolase superfamily. AB hydrolase 2 family.</text>
</comment>
<dbReference type="Proteomes" id="UP000235672">
    <property type="component" value="Unassembled WGS sequence"/>
</dbReference>
<dbReference type="Gene3D" id="3.40.50.1820">
    <property type="entry name" value="alpha/beta hydrolase"/>
    <property type="match status" value="2"/>
</dbReference>